<dbReference type="OrthoDB" id="406844at2759"/>
<dbReference type="Pfam" id="PF01764">
    <property type="entry name" value="Lipase_3"/>
    <property type="match status" value="1"/>
</dbReference>
<keyword evidence="6" id="KW-1185">Reference proteome</keyword>
<evidence type="ECO:0000256" key="2">
    <source>
        <dbReference type="ARBA" id="ARBA00022801"/>
    </source>
</evidence>
<dbReference type="EMBL" id="ML004480">
    <property type="protein sequence ID" value="RKP29626.1"/>
    <property type="molecule type" value="Genomic_DNA"/>
</dbReference>
<dbReference type="InterPro" id="IPR002921">
    <property type="entry name" value="Fungal_lipase-type"/>
</dbReference>
<proteinExistence type="predicted"/>
<name>A0A4P9ZA48_9ASCO</name>
<dbReference type="Proteomes" id="UP000268321">
    <property type="component" value="Unassembled WGS sequence"/>
</dbReference>
<organism evidence="5 6">
    <name type="scientific">Metschnikowia bicuspidata</name>
    <dbReference type="NCBI Taxonomy" id="27322"/>
    <lineage>
        <taxon>Eukaryota</taxon>
        <taxon>Fungi</taxon>
        <taxon>Dikarya</taxon>
        <taxon>Ascomycota</taxon>
        <taxon>Saccharomycotina</taxon>
        <taxon>Pichiomycetes</taxon>
        <taxon>Metschnikowiaceae</taxon>
        <taxon>Metschnikowia</taxon>
    </lineage>
</organism>
<evidence type="ECO:0000256" key="1">
    <source>
        <dbReference type="ARBA" id="ARBA00013279"/>
    </source>
</evidence>
<dbReference type="PANTHER" id="PTHR46640">
    <property type="entry name" value="TRIACYLGLYCEROL LIPASE, PUTATIVE (AFU_ORTHOLOGUE AFUA_6G06510)-RELATED"/>
    <property type="match status" value="1"/>
</dbReference>
<dbReference type="InterPro" id="IPR051299">
    <property type="entry name" value="AB_hydrolase_lip/est"/>
</dbReference>
<sequence>MRSLLWYILLACRAVPARGYLTLGTDSKEADPDFRELKKYALLSAIAYCATVSLPTGPFSGPDARPPASLRDIVVMDVFNFDNFLEIGAGYVALDHQFERIYLAFKGTSSSADWINNLDFVSIAYTPEVVKNGAYNVSGRCCTKCRVHRGFMSFMHKSGPAVLDKVVALKDMYPGYQIQVTGHSLGAALALITAIELRLLGYDVLVVTLGSPKVGNHEFVRFVDQMFDTPSAEEHIAKHRSFQWLSNGYVRMVHRHDLIPFLPPFKKYAHAGYEYYLSMGGVTQAPDTIYRRGKSYIEDGKFDYLNTMLKFRRIEHSNYFLPLSACRHAKA</sequence>
<dbReference type="CDD" id="cd00519">
    <property type="entry name" value="Lipase_3"/>
    <property type="match status" value="1"/>
</dbReference>
<protein>
    <recommendedName>
        <fullName evidence="1">triacylglycerol lipase</fullName>
        <ecNumber evidence="1">3.1.1.3</ecNumber>
    </recommendedName>
</protein>
<dbReference type="PANTHER" id="PTHR46640:SF3">
    <property type="entry name" value="LIPASE LIH1-RELATED"/>
    <property type="match status" value="1"/>
</dbReference>
<gene>
    <name evidence="5" type="ORF">METBISCDRAFT_18221</name>
</gene>
<accession>A0A4P9ZA48</accession>
<evidence type="ECO:0000256" key="3">
    <source>
        <dbReference type="SAM" id="SignalP"/>
    </source>
</evidence>
<dbReference type="GO" id="GO:0004806">
    <property type="term" value="F:triacylglycerol lipase activity"/>
    <property type="evidence" value="ECO:0007669"/>
    <property type="project" value="UniProtKB-EC"/>
</dbReference>
<dbReference type="SUPFAM" id="SSF53474">
    <property type="entry name" value="alpha/beta-Hydrolases"/>
    <property type="match status" value="1"/>
</dbReference>
<feature type="domain" description="Fungal lipase-type" evidence="4">
    <location>
        <begin position="102"/>
        <end position="265"/>
    </location>
</feature>
<reference evidence="6" key="1">
    <citation type="journal article" date="2018" name="Nat. Microbiol.">
        <title>Leveraging single-cell genomics to expand the fungal tree of life.</title>
        <authorList>
            <person name="Ahrendt S.R."/>
            <person name="Quandt C.A."/>
            <person name="Ciobanu D."/>
            <person name="Clum A."/>
            <person name="Salamov A."/>
            <person name="Andreopoulos B."/>
            <person name="Cheng J.F."/>
            <person name="Woyke T."/>
            <person name="Pelin A."/>
            <person name="Henrissat B."/>
            <person name="Reynolds N.K."/>
            <person name="Benny G.L."/>
            <person name="Smith M.E."/>
            <person name="James T.Y."/>
            <person name="Grigoriev I.V."/>
        </authorList>
    </citation>
    <scope>NUCLEOTIDE SEQUENCE [LARGE SCALE GENOMIC DNA]</scope>
    <source>
        <strain evidence="6">Baker2002</strain>
    </source>
</reference>
<evidence type="ECO:0000313" key="6">
    <source>
        <dbReference type="Proteomes" id="UP000268321"/>
    </source>
</evidence>
<keyword evidence="3" id="KW-0732">Signal</keyword>
<dbReference type="InterPro" id="IPR029058">
    <property type="entry name" value="AB_hydrolase_fold"/>
</dbReference>
<feature type="chain" id="PRO_5020977454" description="triacylglycerol lipase" evidence="3">
    <location>
        <begin position="20"/>
        <end position="331"/>
    </location>
</feature>
<dbReference type="EC" id="3.1.1.3" evidence="1"/>
<dbReference type="Gene3D" id="3.40.50.1820">
    <property type="entry name" value="alpha/beta hydrolase"/>
    <property type="match status" value="1"/>
</dbReference>
<keyword evidence="2 5" id="KW-0378">Hydrolase</keyword>
<evidence type="ECO:0000259" key="4">
    <source>
        <dbReference type="Pfam" id="PF01764"/>
    </source>
</evidence>
<dbReference type="GO" id="GO:0006629">
    <property type="term" value="P:lipid metabolic process"/>
    <property type="evidence" value="ECO:0007669"/>
    <property type="project" value="InterPro"/>
</dbReference>
<dbReference type="AlphaFoldDB" id="A0A4P9ZA48"/>
<evidence type="ECO:0000313" key="5">
    <source>
        <dbReference type="EMBL" id="RKP29626.1"/>
    </source>
</evidence>
<feature type="signal peptide" evidence="3">
    <location>
        <begin position="1"/>
        <end position="19"/>
    </location>
</feature>